<keyword evidence="3" id="KW-1185">Reference proteome</keyword>
<feature type="region of interest" description="Disordered" evidence="1">
    <location>
        <begin position="141"/>
        <end position="172"/>
    </location>
</feature>
<dbReference type="AlphaFoldDB" id="A0A420W7I1"/>
<comment type="caution">
    <text evidence="2">The sequence shown here is derived from an EMBL/GenBank/DDBJ whole genome shotgun (WGS) entry which is preliminary data.</text>
</comment>
<feature type="compositionally biased region" description="Basic and acidic residues" evidence="1">
    <location>
        <begin position="144"/>
        <end position="154"/>
    </location>
</feature>
<dbReference type="Proteomes" id="UP000280881">
    <property type="component" value="Unassembled WGS sequence"/>
</dbReference>
<feature type="compositionally biased region" description="Acidic residues" evidence="1">
    <location>
        <begin position="159"/>
        <end position="172"/>
    </location>
</feature>
<proteinExistence type="predicted"/>
<protein>
    <submittedName>
        <fullName evidence="2">Uncharacterized protein</fullName>
    </submittedName>
</protein>
<accession>A0A420W7I1</accession>
<evidence type="ECO:0000313" key="3">
    <source>
        <dbReference type="Proteomes" id="UP000280881"/>
    </source>
</evidence>
<name>A0A420W7I1_9BACT</name>
<gene>
    <name evidence="2" type="ORF">C7457_0142</name>
</gene>
<evidence type="ECO:0000313" key="2">
    <source>
        <dbReference type="EMBL" id="RKQ63277.1"/>
    </source>
</evidence>
<evidence type="ECO:0000256" key="1">
    <source>
        <dbReference type="SAM" id="MobiDB-lite"/>
    </source>
</evidence>
<dbReference type="OrthoDB" id="15481at2"/>
<sequence>MGIFLFLIVFLLLILFFTLVKGKEVESNEKLELRGLDGSSLIFTQSGVTYAGKDGVKFFSSSAIKRFSIERDGENFVIVVSDGTQEVRVPVSSDEVRKLFREKSPSSHVLEPLFPYLPVLSGFTAGLLLGTLLERPPVIVEEGSDSKGSERDLNSPDSDYFDTEEWFDDDEF</sequence>
<reference evidence="2 3" key="1">
    <citation type="submission" date="2018-10" db="EMBL/GenBank/DDBJ databases">
        <title>Genomic Encyclopedia of Type Strains, Phase IV (KMG-IV): sequencing the most valuable type-strain genomes for metagenomic binning, comparative biology and taxonomic classification.</title>
        <authorList>
            <person name="Goeker M."/>
        </authorList>
    </citation>
    <scope>NUCLEOTIDE SEQUENCE [LARGE SCALE GENOMIC DNA]</scope>
    <source>
        <strain evidence="2 3">DSM 15521</strain>
    </source>
</reference>
<dbReference type="RefSeq" id="WP_121169499.1">
    <property type="nucleotide sequence ID" value="NZ_RBIE01000001.1"/>
</dbReference>
<dbReference type="EMBL" id="RBIE01000001">
    <property type="protein sequence ID" value="RKQ63277.1"/>
    <property type="molecule type" value="Genomic_DNA"/>
</dbReference>
<organism evidence="2 3">
    <name type="scientific">Thermovibrio guaymasensis</name>
    <dbReference type="NCBI Taxonomy" id="240167"/>
    <lineage>
        <taxon>Bacteria</taxon>
        <taxon>Pseudomonadati</taxon>
        <taxon>Aquificota</taxon>
        <taxon>Aquificia</taxon>
        <taxon>Desulfurobacteriales</taxon>
        <taxon>Desulfurobacteriaceae</taxon>
        <taxon>Thermovibrio</taxon>
    </lineage>
</organism>